<dbReference type="Gene3D" id="3.40.50.300">
    <property type="entry name" value="P-loop containing nucleotide triphosphate hydrolases"/>
    <property type="match status" value="1"/>
</dbReference>
<evidence type="ECO:0000256" key="9">
    <source>
        <dbReference type="ARBA" id="ARBA00023134"/>
    </source>
</evidence>
<evidence type="ECO:0000256" key="4">
    <source>
        <dbReference type="ARBA" id="ARBA00022730"/>
    </source>
</evidence>
<dbReference type="HAMAP" id="MF_01820">
    <property type="entry name" value="GTPase_RsgA"/>
    <property type="match status" value="1"/>
</dbReference>
<feature type="binding site" evidence="10">
    <location>
        <position position="298"/>
    </location>
    <ligand>
        <name>Zn(2+)</name>
        <dbReference type="ChEBI" id="CHEBI:29105"/>
    </ligand>
</feature>
<dbReference type="EMBL" id="JBHSMI010000052">
    <property type="protein sequence ID" value="MFC5405911.1"/>
    <property type="molecule type" value="Genomic_DNA"/>
</dbReference>
<evidence type="ECO:0000259" key="12">
    <source>
        <dbReference type="PROSITE" id="PS50936"/>
    </source>
</evidence>
<comment type="cofactor">
    <cofactor evidence="10">
        <name>Zn(2+)</name>
        <dbReference type="ChEBI" id="CHEBI:29105"/>
    </cofactor>
    <text evidence="10">Binds 1 zinc ion per subunit.</text>
</comment>
<comment type="subunit">
    <text evidence="10">Monomer. Associates with 30S ribosomal subunit, binds 16S rRNA.</text>
</comment>
<dbReference type="Pfam" id="PF03193">
    <property type="entry name" value="RsgA_GTPase"/>
    <property type="match status" value="1"/>
</dbReference>
<feature type="domain" description="CP-type G" evidence="13">
    <location>
        <begin position="109"/>
        <end position="268"/>
    </location>
</feature>
<dbReference type="SUPFAM" id="SSF52540">
    <property type="entry name" value="P-loop containing nucleoside triphosphate hydrolases"/>
    <property type="match status" value="1"/>
</dbReference>
<keyword evidence="7 10" id="KW-0862">Zinc</keyword>
<gene>
    <name evidence="10 14" type="primary">rsgA</name>
    <name evidence="14" type="ORF">ACFPOF_24485</name>
</gene>
<comment type="similarity">
    <text evidence="10">Belongs to the TRAFAC class YlqF/YawG GTPase family. RsgA subfamily.</text>
</comment>
<comment type="subcellular location">
    <subcellularLocation>
        <location evidence="10">Cytoplasm</location>
    </subcellularLocation>
</comment>
<feature type="binding site" evidence="10">
    <location>
        <begin position="158"/>
        <end position="161"/>
    </location>
    <ligand>
        <name>GTP</name>
        <dbReference type="ChEBI" id="CHEBI:37565"/>
    </ligand>
</feature>
<keyword evidence="5 10" id="KW-0547">Nucleotide-binding</keyword>
<evidence type="ECO:0000256" key="11">
    <source>
        <dbReference type="SAM" id="MobiDB-lite"/>
    </source>
</evidence>
<feature type="binding site" evidence="10">
    <location>
        <position position="291"/>
    </location>
    <ligand>
        <name>Zn(2+)</name>
        <dbReference type="ChEBI" id="CHEBI:29105"/>
    </ligand>
</feature>
<protein>
    <recommendedName>
        <fullName evidence="10">Small ribosomal subunit biogenesis GTPase RsgA</fullName>
        <ecNumber evidence="10">3.6.1.-</ecNumber>
    </recommendedName>
</protein>
<evidence type="ECO:0000256" key="2">
    <source>
        <dbReference type="ARBA" id="ARBA00022517"/>
    </source>
</evidence>
<evidence type="ECO:0000256" key="6">
    <source>
        <dbReference type="ARBA" id="ARBA00022801"/>
    </source>
</evidence>
<keyword evidence="8 10" id="KW-0694">RNA-binding</keyword>
<evidence type="ECO:0000256" key="7">
    <source>
        <dbReference type="ARBA" id="ARBA00022833"/>
    </source>
</evidence>
<keyword evidence="4 10" id="KW-0699">rRNA-binding</keyword>
<dbReference type="PROSITE" id="PS50936">
    <property type="entry name" value="ENGC_GTPASE"/>
    <property type="match status" value="1"/>
</dbReference>
<evidence type="ECO:0000256" key="8">
    <source>
        <dbReference type="ARBA" id="ARBA00022884"/>
    </source>
</evidence>
<feature type="binding site" evidence="10">
    <location>
        <position position="304"/>
    </location>
    <ligand>
        <name>Zn(2+)</name>
        <dbReference type="ChEBI" id="CHEBI:29105"/>
    </ligand>
</feature>
<keyword evidence="3 10" id="KW-0479">Metal-binding</keyword>
<evidence type="ECO:0000256" key="3">
    <source>
        <dbReference type="ARBA" id="ARBA00022723"/>
    </source>
</evidence>
<dbReference type="InterPro" id="IPR027417">
    <property type="entry name" value="P-loop_NTPase"/>
</dbReference>
<organism evidence="14 15">
    <name type="scientific">Cohnella soli</name>
    <dbReference type="NCBI Taxonomy" id="425005"/>
    <lineage>
        <taxon>Bacteria</taxon>
        <taxon>Bacillati</taxon>
        <taxon>Bacillota</taxon>
        <taxon>Bacilli</taxon>
        <taxon>Bacillales</taxon>
        <taxon>Paenibacillaceae</taxon>
        <taxon>Cohnella</taxon>
    </lineage>
</organism>
<evidence type="ECO:0000259" key="13">
    <source>
        <dbReference type="PROSITE" id="PS51721"/>
    </source>
</evidence>
<proteinExistence type="inferred from homology"/>
<dbReference type="PROSITE" id="PS51721">
    <property type="entry name" value="G_CP"/>
    <property type="match status" value="1"/>
</dbReference>
<dbReference type="RefSeq" id="WP_378137622.1">
    <property type="nucleotide sequence ID" value="NZ_JBHSMI010000052.1"/>
</dbReference>
<dbReference type="InterPro" id="IPR030378">
    <property type="entry name" value="G_CP_dom"/>
</dbReference>
<evidence type="ECO:0000256" key="1">
    <source>
        <dbReference type="ARBA" id="ARBA00022490"/>
    </source>
</evidence>
<feature type="binding site" evidence="10">
    <location>
        <position position="296"/>
    </location>
    <ligand>
        <name>Zn(2+)</name>
        <dbReference type="ChEBI" id="CHEBI:29105"/>
    </ligand>
</feature>
<feature type="domain" description="EngC GTPase" evidence="12">
    <location>
        <begin position="119"/>
        <end position="266"/>
    </location>
</feature>
<feature type="binding site" evidence="10">
    <location>
        <begin position="210"/>
        <end position="218"/>
    </location>
    <ligand>
        <name>GTP</name>
        <dbReference type="ChEBI" id="CHEBI:37565"/>
    </ligand>
</feature>
<evidence type="ECO:0000256" key="5">
    <source>
        <dbReference type="ARBA" id="ARBA00022741"/>
    </source>
</evidence>
<dbReference type="PANTHER" id="PTHR32120:SF10">
    <property type="entry name" value="SMALL RIBOSOMAL SUBUNIT BIOGENESIS GTPASE RSGA"/>
    <property type="match status" value="1"/>
</dbReference>
<keyword evidence="2 10" id="KW-0690">Ribosome biogenesis</keyword>
<reference evidence="15" key="1">
    <citation type="journal article" date="2019" name="Int. J. Syst. Evol. Microbiol.">
        <title>The Global Catalogue of Microorganisms (GCM) 10K type strain sequencing project: providing services to taxonomists for standard genome sequencing and annotation.</title>
        <authorList>
            <consortium name="The Broad Institute Genomics Platform"/>
            <consortium name="The Broad Institute Genome Sequencing Center for Infectious Disease"/>
            <person name="Wu L."/>
            <person name="Ma J."/>
        </authorList>
    </citation>
    <scope>NUCLEOTIDE SEQUENCE [LARGE SCALE GENOMIC DNA]</scope>
    <source>
        <strain evidence="15">CGMCC 1.18575</strain>
    </source>
</reference>
<comment type="function">
    <text evidence="10">One of several proteins that assist in the late maturation steps of the functional core of the 30S ribosomal subunit. Helps release RbfA from mature subunits. May play a role in the assembly of ribosomal proteins into the subunit. Circularly permuted GTPase that catalyzes slow GTP hydrolysis, GTPase activity is stimulated by the 30S ribosomal subunit.</text>
</comment>
<evidence type="ECO:0000313" key="14">
    <source>
        <dbReference type="EMBL" id="MFC5405911.1"/>
    </source>
</evidence>
<dbReference type="NCBIfam" id="TIGR00157">
    <property type="entry name" value="ribosome small subunit-dependent GTPase A"/>
    <property type="match status" value="1"/>
</dbReference>
<dbReference type="CDD" id="cd01854">
    <property type="entry name" value="YjeQ_EngC"/>
    <property type="match status" value="1"/>
</dbReference>
<dbReference type="InterPro" id="IPR010914">
    <property type="entry name" value="RsgA_GTPase_dom"/>
</dbReference>
<accession>A0ABW0HXD3</accession>
<evidence type="ECO:0000256" key="10">
    <source>
        <dbReference type="HAMAP-Rule" id="MF_01820"/>
    </source>
</evidence>
<feature type="region of interest" description="Disordered" evidence="11">
    <location>
        <begin position="336"/>
        <end position="369"/>
    </location>
</feature>
<feature type="compositionally biased region" description="Basic residues" evidence="11">
    <location>
        <begin position="347"/>
        <end position="362"/>
    </location>
</feature>
<dbReference type="PANTHER" id="PTHR32120">
    <property type="entry name" value="SMALL RIBOSOMAL SUBUNIT BIOGENESIS GTPASE RSGA"/>
    <property type="match status" value="1"/>
</dbReference>
<evidence type="ECO:0000313" key="15">
    <source>
        <dbReference type="Proteomes" id="UP001596113"/>
    </source>
</evidence>
<dbReference type="Proteomes" id="UP001596113">
    <property type="component" value="Unassembled WGS sequence"/>
</dbReference>
<dbReference type="Gene3D" id="1.10.40.50">
    <property type="entry name" value="Probable gtpase engc, domain 3"/>
    <property type="match status" value="1"/>
</dbReference>
<keyword evidence="9 10" id="KW-0342">GTP-binding</keyword>
<comment type="caution">
    <text evidence="14">The sequence shown here is derived from an EMBL/GenBank/DDBJ whole genome shotgun (WGS) entry which is preliminary data.</text>
</comment>
<keyword evidence="15" id="KW-1185">Reference proteome</keyword>
<dbReference type="EC" id="3.6.1.-" evidence="10"/>
<name>A0ABW0HXD3_9BACL</name>
<keyword evidence="1 10" id="KW-0963">Cytoplasm</keyword>
<dbReference type="InterPro" id="IPR004881">
    <property type="entry name" value="Ribosome_biogen_GTPase_RsgA"/>
</dbReference>
<keyword evidence="6 10" id="KW-0378">Hydrolase</keyword>
<sequence length="369" mass="41009">MNLHTNNELLQAYGWNDYWDDVLVRHFPANERLVPARVIAQFSHSYNIMTEAGEHNAVVTGKFEYNAAMRGDFPAVGDWVLAEPLPNERRSVIHAVLPRRTAMVRKVAGNVVEDQIIGANLDVLFIVNALNQDFNLRKIERYLIAAWESGAQPVVLLTKADLCDDPDVFISEVENIAPGVPVHAVSAIRNQGKESLAPFMRPGTTIGVTGSSGVGKSTLLNWFAGDDRQETQGIREDDARGRHTTTHRELFLLSDGALMMDTPGMRELQLWEANEGLQSAFSDIEELALLCRYRDCRHENDTGCEVNAAVANGELDAQRLANYHKTSRELARIARKDNASVAAAGRKAAKKKTTQSRPRQKNAAHWSDD</sequence>